<evidence type="ECO:0000313" key="8">
    <source>
        <dbReference type="Proteomes" id="UP000663720"/>
    </source>
</evidence>
<dbReference type="InterPro" id="IPR004358">
    <property type="entry name" value="Sig_transdc_His_kin-like_C"/>
</dbReference>
<dbReference type="Gene3D" id="3.30.565.10">
    <property type="entry name" value="Histidine kinase-like ATPase, C-terminal domain"/>
    <property type="match status" value="1"/>
</dbReference>
<evidence type="ECO:0000256" key="1">
    <source>
        <dbReference type="ARBA" id="ARBA00000085"/>
    </source>
</evidence>
<dbReference type="SUPFAM" id="SSF47384">
    <property type="entry name" value="Homodimeric domain of signal transducing histidine kinase"/>
    <property type="match status" value="1"/>
</dbReference>
<dbReference type="GO" id="GO:0000155">
    <property type="term" value="F:phosphorelay sensor kinase activity"/>
    <property type="evidence" value="ECO:0007669"/>
    <property type="project" value="InterPro"/>
</dbReference>
<dbReference type="AlphaFoldDB" id="A0A975B3S3"/>
<dbReference type="InterPro" id="IPR036097">
    <property type="entry name" value="HisK_dim/P_sf"/>
</dbReference>
<dbReference type="PANTHER" id="PTHR43065:SF42">
    <property type="entry name" value="TWO-COMPONENT SENSOR PPRA"/>
    <property type="match status" value="1"/>
</dbReference>
<dbReference type="PROSITE" id="PS50109">
    <property type="entry name" value="HIS_KIN"/>
    <property type="match status" value="1"/>
</dbReference>
<organism evidence="7 8">
    <name type="scientific">Desulfonema limicola</name>
    <dbReference type="NCBI Taxonomy" id="45656"/>
    <lineage>
        <taxon>Bacteria</taxon>
        <taxon>Pseudomonadati</taxon>
        <taxon>Thermodesulfobacteriota</taxon>
        <taxon>Desulfobacteria</taxon>
        <taxon>Desulfobacterales</taxon>
        <taxon>Desulfococcaceae</taxon>
        <taxon>Desulfonema</taxon>
    </lineage>
</organism>
<dbReference type="RefSeq" id="WP_207690150.1">
    <property type="nucleotide sequence ID" value="NZ_CP061799.1"/>
</dbReference>
<dbReference type="PRINTS" id="PR00344">
    <property type="entry name" value="BCTRLSENSOR"/>
</dbReference>
<reference evidence="7" key="1">
    <citation type="journal article" date="2021" name="Microb. Physiol.">
        <title>Proteogenomic Insights into the Physiology of Marine, Sulfate-Reducing, Filamentous Desulfonema limicola and Desulfonema magnum.</title>
        <authorList>
            <person name="Schnaars V."/>
            <person name="Wohlbrand L."/>
            <person name="Scheve S."/>
            <person name="Hinrichs C."/>
            <person name="Reinhardt R."/>
            <person name="Rabus R."/>
        </authorList>
    </citation>
    <scope>NUCLEOTIDE SEQUENCE</scope>
    <source>
        <strain evidence="7">5ac10</strain>
    </source>
</reference>
<keyword evidence="7" id="KW-0418">Kinase</keyword>
<gene>
    <name evidence="7" type="ORF">dnl_04850</name>
</gene>
<dbReference type="EC" id="2.7.13.3" evidence="2"/>
<dbReference type="Pfam" id="PF02518">
    <property type="entry name" value="HATPase_c"/>
    <property type="match status" value="1"/>
</dbReference>
<evidence type="ECO:0000256" key="4">
    <source>
        <dbReference type="PROSITE-ProRule" id="PRU00169"/>
    </source>
</evidence>
<dbReference type="SMART" id="SM00387">
    <property type="entry name" value="HATPase_c"/>
    <property type="match status" value="1"/>
</dbReference>
<evidence type="ECO:0000256" key="3">
    <source>
        <dbReference type="ARBA" id="ARBA00022553"/>
    </source>
</evidence>
<dbReference type="SUPFAM" id="SSF55874">
    <property type="entry name" value="ATPase domain of HSP90 chaperone/DNA topoisomerase II/histidine kinase"/>
    <property type="match status" value="1"/>
</dbReference>
<proteinExistence type="predicted"/>
<dbReference type="CDD" id="cd00082">
    <property type="entry name" value="HisKA"/>
    <property type="match status" value="1"/>
</dbReference>
<dbReference type="SMART" id="SM00388">
    <property type="entry name" value="HisKA"/>
    <property type="match status" value="1"/>
</dbReference>
<dbReference type="InterPro" id="IPR001789">
    <property type="entry name" value="Sig_transdc_resp-reg_receiver"/>
</dbReference>
<evidence type="ECO:0000259" key="5">
    <source>
        <dbReference type="PROSITE" id="PS50109"/>
    </source>
</evidence>
<dbReference type="PANTHER" id="PTHR43065">
    <property type="entry name" value="SENSOR HISTIDINE KINASE"/>
    <property type="match status" value="1"/>
</dbReference>
<sequence length="386" mass="42614">MTRHKILVVEDEALVADDMAASLEDLGYNVTSIAASGKDAIESARREPPDLVLMDIFLKGELDGIETAHKILSIMDIPVIYVTAYADEKILERAKITEPFGYLVKPFHNRDLHINISMALYKAEITARLKKMEKELSKAKKLEAAAVMAGGVAHDFNNLLFAILGNISLAKEGFEEGEDISGYLDTAEKTILHARDLTNKFINFASKAEPYKTPLSIAHLIENVCKDFERKTGMQCRILMSDPECKADADYAQIFQALANIIENAGEHVNNDTGTINIKVDNIIPFAGNIDMPDNNQDDFCMLKNCKYIRISIKDNGSGIKKEDISRVFDPYYSTKERGARKGMGLGLAVAYSIIDRHEGCIKIQSKPGSGTEVCIFIPASAKSGK</sequence>
<dbReference type="Proteomes" id="UP000663720">
    <property type="component" value="Chromosome"/>
</dbReference>
<comment type="catalytic activity">
    <reaction evidence="1">
        <text>ATP + protein L-histidine = ADP + protein N-phospho-L-histidine.</text>
        <dbReference type="EC" id="2.7.13.3"/>
    </reaction>
</comment>
<dbReference type="Gene3D" id="3.40.50.2300">
    <property type="match status" value="1"/>
</dbReference>
<dbReference type="SUPFAM" id="SSF52172">
    <property type="entry name" value="CheY-like"/>
    <property type="match status" value="1"/>
</dbReference>
<accession>A0A975B3S3</accession>
<dbReference type="InterPro" id="IPR005467">
    <property type="entry name" value="His_kinase_dom"/>
</dbReference>
<dbReference type="Gene3D" id="1.10.287.130">
    <property type="match status" value="1"/>
</dbReference>
<dbReference type="CDD" id="cd00075">
    <property type="entry name" value="HATPase"/>
    <property type="match status" value="1"/>
</dbReference>
<dbReference type="InterPro" id="IPR003661">
    <property type="entry name" value="HisK_dim/P_dom"/>
</dbReference>
<keyword evidence="3 4" id="KW-0597">Phosphoprotein</keyword>
<dbReference type="InterPro" id="IPR036890">
    <property type="entry name" value="HATPase_C_sf"/>
</dbReference>
<feature type="domain" description="Histidine kinase" evidence="5">
    <location>
        <begin position="151"/>
        <end position="382"/>
    </location>
</feature>
<dbReference type="EMBL" id="CP061799">
    <property type="protein sequence ID" value="QTA78265.1"/>
    <property type="molecule type" value="Genomic_DNA"/>
</dbReference>
<evidence type="ECO:0000256" key="2">
    <source>
        <dbReference type="ARBA" id="ARBA00012438"/>
    </source>
</evidence>
<dbReference type="Pfam" id="PF00072">
    <property type="entry name" value="Response_reg"/>
    <property type="match status" value="1"/>
</dbReference>
<dbReference type="SMART" id="SM00448">
    <property type="entry name" value="REC"/>
    <property type="match status" value="1"/>
</dbReference>
<dbReference type="CDD" id="cd17534">
    <property type="entry name" value="REC_DC-like"/>
    <property type="match status" value="1"/>
</dbReference>
<feature type="domain" description="Response regulatory" evidence="6">
    <location>
        <begin position="5"/>
        <end position="120"/>
    </location>
</feature>
<evidence type="ECO:0000313" key="7">
    <source>
        <dbReference type="EMBL" id="QTA78265.1"/>
    </source>
</evidence>
<keyword evidence="8" id="KW-1185">Reference proteome</keyword>
<evidence type="ECO:0000259" key="6">
    <source>
        <dbReference type="PROSITE" id="PS50110"/>
    </source>
</evidence>
<keyword evidence="7" id="KW-0808">Transferase</keyword>
<feature type="modified residue" description="4-aspartylphosphate" evidence="4">
    <location>
        <position position="55"/>
    </location>
</feature>
<dbReference type="InterPro" id="IPR003594">
    <property type="entry name" value="HATPase_dom"/>
</dbReference>
<dbReference type="InterPro" id="IPR011006">
    <property type="entry name" value="CheY-like_superfamily"/>
</dbReference>
<name>A0A975B3S3_9BACT</name>
<dbReference type="KEGG" id="dli:dnl_04850"/>
<dbReference type="PROSITE" id="PS50110">
    <property type="entry name" value="RESPONSE_REGULATORY"/>
    <property type="match status" value="1"/>
</dbReference>
<protein>
    <recommendedName>
        <fullName evidence="2">histidine kinase</fullName>
        <ecNumber evidence="2">2.7.13.3</ecNumber>
    </recommendedName>
</protein>